<evidence type="ECO:0000256" key="4">
    <source>
        <dbReference type="ARBA" id="ARBA00023136"/>
    </source>
</evidence>
<evidence type="ECO:0000256" key="3">
    <source>
        <dbReference type="ARBA" id="ARBA00022989"/>
    </source>
</evidence>
<dbReference type="AlphaFoldDB" id="E8PSD2"/>
<organism evidence="6">
    <name type="scientific">Yersinia pestis Java 9</name>
    <dbReference type="NCBI Taxonomy" id="880632"/>
    <lineage>
        <taxon>Bacteria</taxon>
        <taxon>Pseudomonadati</taxon>
        <taxon>Pseudomonadota</taxon>
        <taxon>Gammaproteobacteria</taxon>
        <taxon>Enterobacterales</taxon>
        <taxon>Yersiniaceae</taxon>
        <taxon>Yersinia</taxon>
    </lineage>
</organism>
<evidence type="ECO:0000256" key="5">
    <source>
        <dbReference type="SAM" id="Phobius"/>
    </source>
</evidence>
<keyword evidence="2 5" id="KW-0812">Transmembrane</keyword>
<feature type="transmembrane region" description="Helical" evidence="5">
    <location>
        <begin position="23"/>
        <end position="45"/>
    </location>
</feature>
<keyword evidence="3 5" id="KW-1133">Transmembrane helix</keyword>
<feature type="transmembrane region" description="Helical" evidence="5">
    <location>
        <begin position="51"/>
        <end position="69"/>
    </location>
</feature>
<keyword evidence="6" id="KW-0614">Plasmid</keyword>
<gene>
    <name evidence="6" type="ORF">YPJ_pJARS368</name>
</gene>
<dbReference type="EMBL" id="CP002181">
    <property type="protein sequence ID" value="ADW66932.1"/>
    <property type="molecule type" value="Genomic_DNA"/>
</dbReference>
<accession>E8PSD2</accession>
<dbReference type="Pfam" id="PF05101">
    <property type="entry name" value="VirB3"/>
    <property type="match status" value="1"/>
</dbReference>
<evidence type="ECO:0000256" key="1">
    <source>
        <dbReference type="ARBA" id="ARBA00004370"/>
    </source>
</evidence>
<name>E8PSD2_YERPE</name>
<protein>
    <submittedName>
        <fullName evidence="6">Conjugal transfer protein TraD</fullName>
    </submittedName>
</protein>
<evidence type="ECO:0000256" key="2">
    <source>
        <dbReference type="ARBA" id="ARBA00022692"/>
    </source>
</evidence>
<dbReference type="GO" id="GO:0016020">
    <property type="term" value="C:membrane"/>
    <property type="evidence" value="ECO:0007669"/>
    <property type="project" value="UniProtKB-SubCell"/>
</dbReference>
<proteinExistence type="predicted"/>
<reference evidence="6" key="1">
    <citation type="journal article" date="2012" name="PLoS ONE">
        <title>Novel Plasmids and Resistance Phenotypes in Yersinia pestis: Unique Plasmid Inventory of Strain Java 9 Mediates High Levels of Arsenic Resistance.</title>
        <authorList>
            <person name="Eppinger M."/>
            <person name="Radnedge L."/>
            <person name="Andersen G."/>
            <person name="Vietri N."/>
            <person name="Severson G."/>
            <person name="Mou S."/>
            <person name="Ravel J."/>
            <person name="Worsham P.L."/>
        </authorList>
    </citation>
    <scope>NUCLEOTIDE SEQUENCE [LARGE SCALE GENOMIC DNA]</scope>
    <source>
        <strain evidence="6">Java 9</strain>
        <plasmid evidence="6">pJARS36</plasmid>
    </source>
</reference>
<keyword evidence="4 5" id="KW-0472">Membrane</keyword>
<sequence>MFVNTDHELKTEYLTYNGFNRPALFVGIPLIPFIIGLTLLLVTFFIGVLVFGFYGLILPSLIIAVLFSIKQMCADDPNAMELKSIQFKGLAQKGFRAANILKVE</sequence>
<dbReference type="RefSeq" id="WP_013583053.1">
    <property type="nucleotide sequence ID" value="NC_015068.1"/>
</dbReference>
<dbReference type="InterPro" id="IPR007792">
    <property type="entry name" value="T4SS_VirB3/TrbD/AvhB"/>
</dbReference>
<geneLocation type="plasmid" evidence="6">
    <name>pJARS36</name>
</geneLocation>
<comment type="subcellular location">
    <subcellularLocation>
        <location evidence="1">Membrane</location>
    </subcellularLocation>
</comment>
<evidence type="ECO:0000313" key="6">
    <source>
        <dbReference type="EMBL" id="ADW66932.1"/>
    </source>
</evidence>